<feature type="transmembrane region" description="Helical" evidence="1">
    <location>
        <begin position="6"/>
        <end position="26"/>
    </location>
</feature>
<keyword evidence="3" id="KW-1185">Reference proteome</keyword>
<feature type="transmembrane region" description="Helical" evidence="1">
    <location>
        <begin position="98"/>
        <end position="115"/>
    </location>
</feature>
<feature type="transmembrane region" description="Helical" evidence="1">
    <location>
        <begin position="38"/>
        <end position="56"/>
    </location>
</feature>
<feature type="transmembrane region" description="Helical" evidence="1">
    <location>
        <begin position="181"/>
        <end position="197"/>
    </location>
</feature>
<feature type="transmembrane region" description="Helical" evidence="1">
    <location>
        <begin position="121"/>
        <end position="142"/>
    </location>
</feature>
<organism evidence="2 3">
    <name type="scientific">Asanoa siamensis</name>
    <dbReference type="NCBI Taxonomy" id="926357"/>
    <lineage>
        <taxon>Bacteria</taxon>
        <taxon>Bacillati</taxon>
        <taxon>Actinomycetota</taxon>
        <taxon>Actinomycetes</taxon>
        <taxon>Micromonosporales</taxon>
        <taxon>Micromonosporaceae</taxon>
        <taxon>Asanoa</taxon>
    </lineage>
</organism>
<proteinExistence type="predicted"/>
<gene>
    <name evidence="2" type="ORF">Asi02nite_31370</name>
</gene>
<evidence type="ECO:0000313" key="2">
    <source>
        <dbReference type="EMBL" id="GIF73619.1"/>
    </source>
</evidence>
<evidence type="ECO:0000256" key="1">
    <source>
        <dbReference type="SAM" id="Phobius"/>
    </source>
</evidence>
<keyword evidence="1" id="KW-1133">Transmembrane helix</keyword>
<dbReference type="InterPro" id="IPR054235">
    <property type="entry name" value="DUF6962"/>
</dbReference>
<evidence type="ECO:0000313" key="3">
    <source>
        <dbReference type="Proteomes" id="UP000604117"/>
    </source>
</evidence>
<dbReference type="Pfam" id="PF22285">
    <property type="entry name" value="DUF6962"/>
    <property type="match status" value="1"/>
</dbReference>
<keyword evidence="1" id="KW-0472">Membrane</keyword>
<reference evidence="2 3" key="1">
    <citation type="submission" date="2021-01" db="EMBL/GenBank/DDBJ databases">
        <title>Whole genome shotgun sequence of Asanoa siamensis NBRC 107932.</title>
        <authorList>
            <person name="Komaki H."/>
            <person name="Tamura T."/>
        </authorList>
    </citation>
    <scope>NUCLEOTIDE SEQUENCE [LARGE SCALE GENOMIC DNA]</scope>
    <source>
        <strain evidence="2 3">NBRC 107932</strain>
    </source>
</reference>
<dbReference type="EMBL" id="BONE01000022">
    <property type="protein sequence ID" value="GIF73619.1"/>
    <property type="molecule type" value="Genomic_DNA"/>
</dbReference>
<protein>
    <submittedName>
        <fullName evidence="2">Uncharacterized protein</fullName>
    </submittedName>
</protein>
<comment type="caution">
    <text evidence="2">The sequence shown here is derived from an EMBL/GenBank/DDBJ whole genome shotgun (WGS) entry which is preliminary data.</text>
</comment>
<keyword evidence="1" id="KW-0812">Transmembrane</keyword>
<feature type="transmembrane region" description="Helical" evidence="1">
    <location>
        <begin position="149"/>
        <end position="169"/>
    </location>
</feature>
<name>A0ABQ4CQR4_9ACTN</name>
<feature type="transmembrane region" description="Helical" evidence="1">
    <location>
        <begin position="62"/>
        <end position="86"/>
    </location>
</feature>
<accession>A0ABQ4CQR4</accession>
<sequence>MAQPAQSLTDLLLGLVVCALVVALLRHRVAPRHRYWEIALGWIALSALGGFVHHGFLVRWPAVATVSWTLISVMIVLGVSYLLAATVEEVLGPGHRRVFWALRAAGLGAYLGLAITTGAGVGALILCESITFACIVGLWAWAARHRHPLALPVLIAIVASGAAAGTKVISADLSPLDGDSLYHLAQIVGIVLLYRAIAPTRRRPTPQVAT</sequence>
<dbReference type="Proteomes" id="UP000604117">
    <property type="component" value="Unassembled WGS sequence"/>
</dbReference>